<sequence length="120" mass="13149">MVRASGWRGKLTYVVRFRRNGIRRFLDLENIGASLLHTGGQAITYDSLAFANSSARSWVRTLPRGQLSSKTILSASDRDASFLLPAVVNAEGLLQTSFGMGIPQATFVRCARRAESSPFV</sequence>
<gene>
    <name evidence="1" type="ORF">AGR4A_pAt30030</name>
</gene>
<accession>A0A822VBB7</accession>
<organism evidence="1 2">
    <name type="scientific">Agrobacterium tumefaciens str. B6</name>
    <dbReference type="NCBI Taxonomy" id="1183423"/>
    <lineage>
        <taxon>Bacteria</taxon>
        <taxon>Pseudomonadati</taxon>
        <taxon>Pseudomonadota</taxon>
        <taxon>Alphaproteobacteria</taxon>
        <taxon>Hyphomicrobiales</taxon>
        <taxon>Rhizobiaceae</taxon>
        <taxon>Rhizobium/Agrobacterium group</taxon>
        <taxon>Agrobacterium</taxon>
        <taxon>Agrobacterium tumefaciens complex</taxon>
    </lineage>
</organism>
<dbReference type="EMBL" id="FCNL01000042">
    <property type="protein sequence ID" value="CVI25215.1"/>
    <property type="molecule type" value="Genomic_DNA"/>
</dbReference>
<comment type="caution">
    <text evidence="1">The sequence shown here is derived from an EMBL/GenBank/DDBJ whole genome shotgun (WGS) entry which is preliminary data.</text>
</comment>
<protein>
    <submittedName>
        <fullName evidence="1">Uncharacterized protein</fullName>
    </submittedName>
</protein>
<dbReference type="Proteomes" id="UP000192074">
    <property type="component" value="Unassembled WGS sequence"/>
</dbReference>
<evidence type="ECO:0000313" key="2">
    <source>
        <dbReference type="Proteomes" id="UP000192074"/>
    </source>
</evidence>
<reference evidence="1 2" key="1">
    <citation type="submission" date="2016-01" db="EMBL/GenBank/DDBJ databases">
        <authorList>
            <person name="Regsiter A."/>
            <person name="william w."/>
        </authorList>
    </citation>
    <scope>NUCLEOTIDE SEQUENCE [LARGE SCALE GENOMIC DNA]</scope>
    <source>
        <strain evidence="1 2">B6</strain>
    </source>
</reference>
<proteinExistence type="predicted"/>
<dbReference type="AlphaFoldDB" id="A0A822VBB7"/>
<name>A0A822VBB7_AGRTU</name>
<evidence type="ECO:0000313" key="1">
    <source>
        <dbReference type="EMBL" id="CVI25215.1"/>
    </source>
</evidence>